<organism evidence="1 2">
    <name type="scientific">Symbiodinium microadriaticum</name>
    <name type="common">Dinoflagellate</name>
    <name type="synonym">Zooxanthella microadriatica</name>
    <dbReference type="NCBI Taxonomy" id="2951"/>
    <lineage>
        <taxon>Eukaryota</taxon>
        <taxon>Sar</taxon>
        <taxon>Alveolata</taxon>
        <taxon>Dinophyceae</taxon>
        <taxon>Suessiales</taxon>
        <taxon>Symbiodiniaceae</taxon>
        <taxon>Symbiodinium</taxon>
    </lineage>
</organism>
<sequence>MARLVLCHDEQLMALTTDLGYISYVRTDAHSVLPELHEESKRHRAMLAPAALPRHAMTLKFFQELKSRVLKVGQSATVQHKHEGMLTSQREWPYFEWSPDSQTMVETLEDPLSTSQLLAGIGDVIARLEADTTQVTLFKASRPITCFSATSEEKLPRGKPEHSKLASNMAYVLHPTRLVEVLLPVFAALFYETEVEAGWEVLPGSFITQVQTLIQSKAVKIKAQLMMLAVEVLAATKVKQLHSFCSNLRGYDEWAEAFDTLSRQEILDLLQDLRADASWSTFIHGIEAPSVMNKHSCWLPDATERSDSLYWPRQQDAAEFYIALTVDRGQSREWQQYRIVSGVLHIGSRIQVSDALTRPQAAGPSVGRQINEGKAWLEALLARSASGAWSTGAAATEVQAMSSVLFLLFAKQYRY</sequence>
<proteinExistence type="predicted"/>
<protein>
    <submittedName>
        <fullName evidence="1">Uncharacterized protein</fullName>
    </submittedName>
</protein>
<evidence type="ECO:0000313" key="1">
    <source>
        <dbReference type="EMBL" id="OLP87336.1"/>
    </source>
</evidence>
<dbReference type="OrthoDB" id="10416980at2759"/>
<name>A0A1Q9CWN9_SYMMI</name>
<keyword evidence="2" id="KW-1185">Reference proteome</keyword>
<reference evidence="1 2" key="1">
    <citation type="submission" date="2016-02" db="EMBL/GenBank/DDBJ databases">
        <title>Genome analysis of coral dinoflagellate symbionts highlights evolutionary adaptations to a symbiotic lifestyle.</title>
        <authorList>
            <person name="Aranda M."/>
            <person name="Li Y."/>
            <person name="Liew Y.J."/>
            <person name="Baumgarten S."/>
            <person name="Simakov O."/>
            <person name="Wilson M."/>
            <person name="Piel J."/>
            <person name="Ashoor H."/>
            <person name="Bougouffa S."/>
            <person name="Bajic V.B."/>
            <person name="Ryu T."/>
            <person name="Ravasi T."/>
            <person name="Bayer T."/>
            <person name="Micklem G."/>
            <person name="Kim H."/>
            <person name="Bhak J."/>
            <person name="Lajeunesse T.C."/>
            <person name="Voolstra C.R."/>
        </authorList>
    </citation>
    <scope>NUCLEOTIDE SEQUENCE [LARGE SCALE GENOMIC DNA]</scope>
    <source>
        <strain evidence="1 2">CCMP2467</strain>
    </source>
</reference>
<accession>A0A1Q9CWN9</accession>
<dbReference type="EMBL" id="LSRX01000865">
    <property type="protein sequence ID" value="OLP87336.1"/>
    <property type="molecule type" value="Genomic_DNA"/>
</dbReference>
<evidence type="ECO:0000313" key="2">
    <source>
        <dbReference type="Proteomes" id="UP000186817"/>
    </source>
</evidence>
<dbReference type="Proteomes" id="UP000186817">
    <property type="component" value="Unassembled WGS sequence"/>
</dbReference>
<comment type="caution">
    <text evidence="1">The sequence shown here is derived from an EMBL/GenBank/DDBJ whole genome shotgun (WGS) entry which is preliminary data.</text>
</comment>
<gene>
    <name evidence="1" type="ORF">AK812_SmicGene31451</name>
</gene>
<dbReference type="AlphaFoldDB" id="A0A1Q9CWN9"/>